<dbReference type="GO" id="GO:0005524">
    <property type="term" value="F:ATP binding"/>
    <property type="evidence" value="ECO:0007669"/>
    <property type="project" value="UniProtKB-KW"/>
</dbReference>
<keyword evidence="3" id="KW-0813">Transport</keyword>
<evidence type="ECO:0000256" key="1">
    <source>
        <dbReference type="ARBA" id="ARBA00004202"/>
    </source>
</evidence>
<dbReference type="FunFam" id="3.40.50.300:FF:000020">
    <property type="entry name" value="Amino acid ABC transporter ATP-binding component"/>
    <property type="match status" value="1"/>
</dbReference>
<proteinExistence type="inferred from homology"/>
<dbReference type="InterPro" id="IPR017871">
    <property type="entry name" value="ABC_transporter-like_CS"/>
</dbReference>
<dbReference type="GO" id="GO:0005886">
    <property type="term" value="C:plasma membrane"/>
    <property type="evidence" value="ECO:0007669"/>
    <property type="project" value="UniProtKB-SubCell"/>
</dbReference>
<dbReference type="InterPro" id="IPR027417">
    <property type="entry name" value="P-loop_NTPase"/>
</dbReference>
<dbReference type="PANTHER" id="PTHR43166">
    <property type="entry name" value="AMINO ACID IMPORT ATP-BINDING PROTEIN"/>
    <property type="match status" value="1"/>
</dbReference>
<dbReference type="InterPro" id="IPR050086">
    <property type="entry name" value="MetN_ABC_transporter-like"/>
</dbReference>
<keyword evidence="4" id="KW-1003">Cell membrane</keyword>
<dbReference type="InterPro" id="IPR003593">
    <property type="entry name" value="AAA+_ATPase"/>
</dbReference>
<evidence type="ECO:0000256" key="2">
    <source>
        <dbReference type="ARBA" id="ARBA00005417"/>
    </source>
</evidence>
<evidence type="ECO:0000256" key="8">
    <source>
        <dbReference type="ARBA" id="ARBA00023136"/>
    </source>
</evidence>
<keyword evidence="6 10" id="KW-0067">ATP-binding</keyword>
<dbReference type="GeneID" id="78354351"/>
<organism evidence="10 11">
    <name type="scientific">Eubacterium pyruvativorans</name>
    <dbReference type="NCBI Taxonomy" id="155865"/>
    <lineage>
        <taxon>Bacteria</taxon>
        <taxon>Bacillati</taxon>
        <taxon>Bacillota</taxon>
        <taxon>Clostridia</taxon>
        <taxon>Eubacteriales</taxon>
        <taxon>Eubacteriaceae</taxon>
        <taxon>Eubacterium</taxon>
    </lineage>
</organism>
<evidence type="ECO:0000313" key="10">
    <source>
        <dbReference type="EMBL" id="SFU33709.1"/>
    </source>
</evidence>
<dbReference type="EMBL" id="FPBT01000002">
    <property type="protein sequence ID" value="SFU33709.1"/>
    <property type="molecule type" value="Genomic_DNA"/>
</dbReference>
<dbReference type="Proteomes" id="UP000198817">
    <property type="component" value="Unassembled WGS sequence"/>
</dbReference>
<evidence type="ECO:0000256" key="5">
    <source>
        <dbReference type="ARBA" id="ARBA00022741"/>
    </source>
</evidence>
<keyword evidence="7" id="KW-0029">Amino-acid transport</keyword>
<protein>
    <submittedName>
        <fullName evidence="10">Amino acid ABC transporter ATP-binding protein, PAAT family</fullName>
    </submittedName>
</protein>
<dbReference type="InterPro" id="IPR030679">
    <property type="entry name" value="ABC_ATPase_HisP-typ"/>
</dbReference>
<evidence type="ECO:0000256" key="4">
    <source>
        <dbReference type="ARBA" id="ARBA00022475"/>
    </source>
</evidence>
<gene>
    <name evidence="10" type="ORF">SAMN05216508_10241</name>
</gene>
<evidence type="ECO:0000313" key="11">
    <source>
        <dbReference type="Proteomes" id="UP000198817"/>
    </source>
</evidence>
<dbReference type="PIRSF" id="PIRSF039085">
    <property type="entry name" value="ABC_ATPase_HisP"/>
    <property type="match status" value="1"/>
</dbReference>
<dbReference type="SUPFAM" id="SSF52540">
    <property type="entry name" value="P-loop containing nucleoside triphosphate hydrolases"/>
    <property type="match status" value="1"/>
</dbReference>
<feature type="domain" description="ABC transporter" evidence="9">
    <location>
        <begin position="5"/>
        <end position="255"/>
    </location>
</feature>
<evidence type="ECO:0000259" key="9">
    <source>
        <dbReference type="PROSITE" id="PS50893"/>
    </source>
</evidence>
<evidence type="ECO:0000256" key="3">
    <source>
        <dbReference type="ARBA" id="ARBA00022448"/>
    </source>
</evidence>
<accession>A0A1I7FBZ6</accession>
<dbReference type="SMART" id="SM00382">
    <property type="entry name" value="AAA"/>
    <property type="match status" value="1"/>
</dbReference>
<evidence type="ECO:0000256" key="6">
    <source>
        <dbReference type="ARBA" id="ARBA00022840"/>
    </source>
</evidence>
<dbReference type="InterPro" id="IPR003439">
    <property type="entry name" value="ABC_transporter-like_ATP-bd"/>
</dbReference>
<dbReference type="CDD" id="cd03262">
    <property type="entry name" value="ABC_HisP_GlnQ"/>
    <property type="match status" value="1"/>
</dbReference>
<evidence type="ECO:0000256" key="7">
    <source>
        <dbReference type="ARBA" id="ARBA00022970"/>
    </source>
</evidence>
<dbReference type="PROSITE" id="PS00211">
    <property type="entry name" value="ABC_TRANSPORTER_1"/>
    <property type="match status" value="1"/>
</dbReference>
<reference evidence="10 11" key="1">
    <citation type="submission" date="2016-10" db="EMBL/GenBank/DDBJ databases">
        <authorList>
            <person name="de Groot N.N."/>
        </authorList>
    </citation>
    <scope>NUCLEOTIDE SEQUENCE [LARGE SCALE GENOMIC DNA]</scope>
    <source>
        <strain evidence="10 11">KHGC13</strain>
    </source>
</reference>
<dbReference type="PROSITE" id="PS50893">
    <property type="entry name" value="ABC_TRANSPORTER_2"/>
    <property type="match status" value="1"/>
</dbReference>
<dbReference type="GO" id="GO:0015424">
    <property type="term" value="F:ABC-type amino acid transporter activity"/>
    <property type="evidence" value="ECO:0007669"/>
    <property type="project" value="InterPro"/>
</dbReference>
<name>A0A1I7FBZ6_9FIRM</name>
<dbReference type="Pfam" id="PF00005">
    <property type="entry name" value="ABC_tran"/>
    <property type="match status" value="1"/>
</dbReference>
<dbReference type="STRING" id="155865.SAMN05216515_101126"/>
<dbReference type="GO" id="GO:0016887">
    <property type="term" value="F:ATP hydrolysis activity"/>
    <property type="evidence" value="ECO:0007669"/>
    <property type="project" value="InterPro"/>
</dbReference>
<comment type="subcellular location">
    <subcellularLocation>
        <location evidence="1">Cell membrane</location>
        <topology evidence="1">Peripheral membrane protein</topology>
    </subcellularLocation>
</comment>
<dbReference type="AlphaFoldDB" id="A0A1I7FBZ6"/>
<dbReference type="OrthoDB" id="9804199at2"/>
<dbReference type="RefSeq" id="WP_090162936.1">
    <property type="nucleotide sequence ID" value="NZ_CACVNK010000058.1"/>
</dbReference>
<keyword evidence="5" id="KW-0547">Nucleotide-binding</keyword>
<sequence>MAAVLEMKNIVKHFGDFTALNNVNLTVEDGETVAIIGPSGSGKSTLLRTVNCLTRISSGKITLNGTTFVDGKPGEETGRLKEAKYLPDRELKKLISETGMVFQHFNLFPHMTCLKNITYAPIKVKGEDPRKAEARAMELLEMVGLSDKRDEFPNMLSGGQKQRIAIARGLAMEPKIMLFDEPTSALDPEITGEVLNVMKDLSAKRITMIVVTHEMGFAREVADRVVFMNRGQILETGTPEEIFTNPKSDRLREFLQAML</sequence>
<dbReference type="PANTHER" id="PTHR43166:SF9">
    <property type="entry name" value="GLUTAMATE_ASPARTATE IMPORT ATP-BINDING PROTEIN GLTL"/>
    <property type="match status" value="1"/>
</dbReference>
<keyword evidence="8" id="KW-0472">Membrane</keyword>
<keyword evidence="11" id="KW-1185">Reference proteome</keyword>
<comment type="similarity">
    <text evidence="2">Belongs to the ABC transporter superfamily.</text>
</comment>
<dbReference type="Gene3D" id="3.40.50.300">
    <property type="entry name" value="P-loop containing nucleotide triphosphate hydrolases"/>
    <property type="match status" value="1"/>
</dbReference>